<comment type="function">
    <text evidence="1">Participates in various redox reactions through the reversible oxidation of its active center dithiol to a disulfide and catalyzes dithiol-disulfide exchange reactions.</text>
</comment>
<evidence type="ECO:0000256" key="3">
    <source>
        <dbReference type="ARBA" id="ARBA00022448"/>
    </source>
</evidence>
<protein>
    <recommendedName>
        <fullName evidence="7">Thioredoxin</fullName>
    </recommendedName>
</protein>
<proteinExistence type="inferred from homology"/>
<dbReference type="Gene3D" id="3.40.30.10">
    <property type="entry name" value="Glutaredoxin"/>
    <property type="match status" value="1"/>
</dbReference>
<comment type="similarity">
    <text evidence="2 7">Belongs to the thioredoxin family.</text>
</comment>
<evidence type="ECO:0000256" key="4">
    <source>
        <dbReference type="ARBA" id="ARBA00022982"/>
    </source>
</evidence>
<evidence type="ECO:0000256" key="7">
    <source>
        <dbReference type="PIRNR" id="PIRNR000077"/>
    </source>
</evidence>
<keyword evidence="10" id="KW-1185">Reference proteome</keyword>
<evidence type="ECO:0000313" key="10">
    <source>
        <dbReference type="Proteomes" id="UP000503540"/>
    </source>
</evidence>
<dbReference type="GO" id="GO:0015035">
    <property type="term" value="F:protein-disulfide reductase activity"/>
    <property type="evidence" value="ECO:0007669"/>
    <property type="project" value="InterPro"/>
</dbReference>
<dbReference type="AlphaFoldDB" id="A0A6G9YAD6"/>
<keyword evidence="4" id="KW-0249">Electron transport</keyword>
<evidence type="ECO:0000256" key="2">
    <source>
        <dbReference type="ARBA" id="ARBA00008987"/>
    </source>
</evidence>
<dbReference type="PANTHER" id="PTHR45663">
    <property type="entry name" value="GEO12009P1"/>
    <property type="match status" value="1"/>
</dbReference>
<reference evidence="9 10" key="1">
    <citation type="journal article" date="2019" name="ACS Chem. Biol.">
        <title>Identification and Mobilization of a Cryptic Antibiotic Biosynthesis Gene Locus from a Human-Pathogenic Nocardia Isolate.</title>
        <authorList>
            <person name="Herisse M."/>
            <person name="Ishida K."/>
            <person name="Porter J.L."/>
            <person name="Howden B."/>
            <person name="Hertweck C."/>
            <person name="Stinear T.P."/>
            <person name="Pidot S.J."/>
        </authorList>
    </citation>
    <scope>NUCLEOTIDE SEQUENCE [LARGE SCALE GENOMIC DNA]</scope>
    <source>
        <strain evidence="9 10">AUSMDU00012717</strain>
    </source>
</reference>
<organism evidence="9 10">
    <name type="scientific">Nocardia arthritidis</name>
    <dbReference type="NCBI Taxonomy" id="228602"/>
    <lineage>
        <taxon>Bacteria</taxon>
        <taxon>Bacillati</taxon>
        <taxon>Actinomycetota</taxon>
        <taxon>Actinomycetes</taxon>
        <taxon>Mycobacteriales</taxon>
        <taxon>Nocardiaceae</taxon>
        <taxon>Nocardia</taxon>
    </lineage>
</organism>
<name>A0A6G9YAD6_9NOCA</name>
<dbReference type="CDD" id="cd02947">
    <property type="entry name" value="TRX_family"/>
    <property type="match status" value="1"/>
</dbReference>
<dbReference type="PANTHER" id="PTHR45663:SF11">
    <property type="entry name" value="GEO12009P1"/>
    <property type="match status" value="1"/>
</dbReference>
<evidence type="ECO:0000256" key="1">
    <source>
        <dbReference type="ARBA" id="ARBA00003318"/>
    </source>
</evidence>
<evidence type="ECO:0000256" key="5">
    <source>
        <dbReference type="ARBA" id="ARBA00023157"/>
    </source>
</evidence>
<dbReference type="RefSeq" id="WP_167473109.1">
    <property type="nucleotide sequence ID" value="NZ_CP046172.1"/>
</dbReference>
<sequence>MSIAFTTDPSFEEDVLNAPVITLVMFRTSWSNPCKVVEPVLEDIRTQYGNQLGVFKLDVDDNQATPAKFNVRGLPAFLLFRDGAVESEKTGPQSKSQLMAWIDSHL</sequence>
<feature type="domain" description="Thioredoxin" evidence="8">
    <location>
        <begin position="1"/>
        <end position="106"/>
    </location>
</feature>
<dbReference type="KEGG" id="nah:F5544_10925"/>
<keyword evidence="5" id="KW-1015">Disulfide bond</keyword>
<keyword evidence="6" id="KW-0676">Redox-active center</keyword>
<dbReference type="Proteomes" id="UP000503540">
    <property type="component" value="Chromosome"/>
</dbReference>
<dbReference type="GO" id="GO:0005829">
    <property type="term" value="C:cytosol"/>
    <property type="evidence" value="ECO:0007669"/>
    <property type="project" value="TreeGrafter"/>
</dbReference>
<dbReference type="GO" id="GO:0045454">
    <property type="term" value="P:cell redox homeostasis"/>
    <property type="evidence" value="ECO:0007669"/>
    <property type="project" value="TreeGrafter"/>
</dbReference>
<gene>
    <name evidence="9" type="ORF">F5544_10925</name>
</gene>
<dbReference type="PROSITE" id="PS51352">
    <property type="entry name" value="THIOREDOXIN_2"/>
    <property type="match status" value="1"/>
</dbReference>
<evidence type="ECO:0000313" key="9">
    <source>
        <dbReference type="EMBL" id="QIS10080.1"/>
    </source>
</evidence>
<dbReference type="InterPro" id="IPR013766">
    <property type="entry name" value="Thioredoxin_domain"/>
</dbReference>
<dbReference type="InterPro" id="IPR005746">
    <property type="entry name" value="Thioredoxin"/>
</dbReference>
<dbReference type="Pfam" id="PF00085">
    <property type="entry name" value="Thioredoxin"/>
    <property type="match status" value="1"/>
</dbReference>
<dbReference type="SUPFAM" id="SSF52833">
    <property type="entry name" value="Thioredoxin-like"/>
    <property type="match status" value="1"/>
</dbReference>
<dbReference type="PIRSF" id="PIRSF000077">
    <property type="entry name" value="Thioredoxin"/>
    <property type="match status" value="1"/>
</dbReference>
<evidence type="ECO:0000256" key="6">
    <source>
        <dbReference type="ARBA" id="ARBA00023284"/>
    </source>
</evidence>
<dbReference type="EMBL" id="CP046172">
    <property type="protein sequence ID" value="QIS10080.1"/>
    <property type="molecule type" value="Genomic_DNA"/>
</dbReference>
<accession>A0A6G9YAD6</accession>
<keyword evidence="3" id="KW-0813">Transport</keyword>
<dbReference type="InterPro" id="IPR036249">
    <property type="entry name" value="Thioredoxin-like_sf"/>
</dbReference>
<evidence type="ECO:0000259" key="8">
    <source>
        <dbReference type="PROSITE" id="PS51352"/>
    </source>
</evidence>